<dbReference type="PROSITE" id="PS51257">
    <property type="entry name" value="PROKAR_LIPOPROTEIN"/>
    <property type="match status" value="1"/>
</dbReference>
<dbReference type="AlphaFoldDB" id="A0AAV5I7P3"/>
<accession>A0AAV5I7P3</accession>
<sequence length="196" mass="21422">MTQSRRLSMMVVNPSASSSVPILASIGSCIFFLLLCHFYVLMEGNPSKSAVMAPVAQDIAEMGVDPIVRGDLRNFSYYCRGHDNFSFCCCQFFPFLLLLVQKSATSKNNTTFIASILLSPAPPNPPLIPTVEIMKGGETGNTARNATIASMRRKPRSVYDAGSHYLSVFRNSLVLWILAACMLSMKFALTSVAHLA</sequence>
<evidence type="ECO:0000313" key="2">
    <source>
        <dbReference type="EMBL" id="GKU97117.1"/>
    </source>
</evidence>
<proteinExistence type="predicted"/>
<dbReference type="EMBL" id="BPVZ01000011">
    <property type="protein sequence ID" value="GKU97117.1"/>
    <property type="molecule type" value="Genomic_DNA"/>
</dbReference>
<feature type="transmembrane region" description="Helical" evidence="1">
    <location>
        <begin position="20"/>
        <end position="42"/>
    </location>
</feature>
<organism evidence="2 3">
    <name type="scientific">Rubroshorea leprosula</name>
    <dbReference type="NCBI Taxonomy" id="152421"/>
    <lineage>
        <taxon>Eukaryota</taxon>
        <taxon>Viridiplantae</taxon>
        <taxon>Streptophyta</taxon>
        <taxon>Embryophyta</taxon>
        <taxon>Tracheophyta</taxon>
        <taxon>Spermatophyta</taxon>
        <taxon>Magnoliopsida</taxon>
        <taxon>eudicotyledons</taxon>
        <taxon>Gunneridae</taxon>
        <taxon>Pentapetalae</taxon>
        <taxon>rosids</taxon>
        <taxon>malvids</taxon>
        <taxon>Malvales</taxon>
        <taxon>Dipterocarpaceae</taxon>
        <taxon>Rubroshorea</taxon>
    </lineage>
</organism>
<evidence type="ECO:0000256" key="1">
    <source>
        <dbReference type="SAM" id="Phobius"/>
    </source>
</evidence>
<protein>
    <submittedName>
        <fullName evidence="2">Uncharacterized protein</fullName>
    </submittedName>
</protein>
<keyword evidence="1" id="KW-0472">Membrane</keyword>
<keyword evidence="3" id="KW-1185">Reference proteome</keyword>
<comment type="caution">
    <text evidence="2">The sequence shown here is derived from an EMBL/GenBank/DDBJ whole genome shotgun (WGS) entry which is preliminary data.</text>
</comment>
<evidence type="ECO:0000313" key="3">
    <source>
        <dbReference type="Proteomes" id="UP001054252"/>
    </source>
</evidence>
<gene>
    <name evidence="2" type="ORF">SLEP1_g10297</name>
</gene>
<name>A0AAV5I7P3_9ROSI</name>
<keyword evidence="1" id="KW-1133">Transmembrane helix</keyword>
<feature type="transmembrane region" description="Helical" evidence="1">
    <location>
        <begin position="173"/>
        <end position="195"/>
    </location>
</feature>
<keyword evidence="1" id="KW-0812">Transmembrane</keyword>
<dbReference type="Proteomes" id="UP001054252">
    <property type="component" value="Unassembled WGS sequence"/>
</dbReference>
<reference evidence="2 3" key="1">
    <citation type="journal article" date="2021" name="Commun. Biol.">
        <title>The genome of Shorea leprosula (Dipterocarpaceae) highlights the ecological relevance of drought in aseasonal tropical rainforests.</title>
        <authorList>
            <person name="Ng K.K.S."/>
            <person name="Kobayashi M.J."/>
            <person name="Fawcett J.A."/>
            <person name="Hatakeyama M."/>
            <person name="Paape T."/>
            <person name="Ng C.H."/>
            <person name="Ang C.C."/>
            <person name="Tnah L.H."/>
            <person name="Lee C.T."/>
            <person name="Nishiyama T."/>
            <person name="Sese J."/>
            <person name="O'Brien M.J."/>
            <person name="Copetti D."/>
            <person name="Mohd Noor M.I."/>
            <person name="Ong R.C."/>
            <person name="Putra M."/>
            <person name="Sireger I.Z."/>
            <person name="Indrioko S."/>
            <person name="Kosugi Y."/>
            <person name="Izuno A."/>
            <person name="Isagi Y."/>
            <person name="Lee S.L."/>
            <person name="Shimizu K.K."/>
        </authorList>
    </citation>
    <scope>NUCLEOTIDE SEQUENCE [LARGE SCALE GENOMIC DNA]</scope>
    <source>
        <strain evidence="2">214</strain>
    </source>
</reference>